<organism evidence="1 2">
    <name type="scientific">Rhodopseudomonas palustris</name>
    <dbReference type="NCBI Taxonomy" id="1076"/>
    <lineage>
        <taxon>Bacteria</taxon>
        <taxon>Pseudomonadati</taxon>
        <taxon>Pseudomonadota</taxon>
        <taxon>Alphaproteobacteria</taxon>
        <taxon>Hyphomicrobiales</taxon>
        <taxon>Nitrobacteraceae</taxon>
        <taxon>Rhodopseudomonas</taxon>
    </lineage>
</organism>
<accession>A0A418UZH2</accession>
<reference evidence="1 2" key="1">
    <citation type="submission" date="2018-09" db="EMBL/GenBank/DDBJ databases">
        <title>Draft genome sequence of Rhodopseudomonas palustris 2.1.18.</title>
        <authorList>
            <person name="Robertson S.L."/>
            <person name="Meyer T.E."/>
            <person name="Kyndt J.A."/>
        </authorList>
    </citation>
    <scope>NUCLEOTIDE SEQUENCE [LARGE SCALE GENOMIC DNA]</scope>
    <source>
        <strain evidence="1 2">2.1.18</strain>
    </source>
</reference>
<evidence type="ECO:0000313" key="1">
    <source>
        <dbReference type="EMBL" id="RJF68710.1"/>
    </source>
</evidence>
<sequence>MAQMLAPVSFTDPELPTAGGGAAPLSGGVAQVINPWRWFTSVFGNQFSLLSINLGRSSAPQTESQILEEVGSYGRQLGRIGEALEVLVREFPREGLSERAVAALEDFSAQMREIRRIKDKSRAA</sequence>
<dbReference type="EMBL" id="QYYD01000026">
    <property type="protein sequence ID" value="RJF68710.1"/>
    <property type="molecule type" value="Genomic_DNA"/>
</dbReference>
<gene>
    <name evidence="1" type="ORF">D4Q52_21230</name>
</gene>
<dbReference type="RefSeq" id="WP_119858572.1">
    <property type="nucleotide sequence ID" value="NZ_QYYD01000026.1"/>
</dbReference>
<proteinExistence type="predicted"/>
<evidence type="ECO:0000313" key="2">
    <source>
        <dbReference type="Proteomes" id="UP000285523"/>
    </source>
</evidence>
<dbReference type="OrthoDB" id="8447058at2"/>
<name>A0A418UZH2_RHOPL</name>
<dbReference type="Proteomes" id="UP000285523">
    <property type="component" value="Unassembled WGS sequence"/>
</dbReference>
<dbReference type="AlphaFoldDB" id="A0A418UZH2"/>
<protein>
    <submittedName>
        <fullName evidence="1">Uncharacterized protein</fullName>
    </submittedName>
</protein>
<comment type="caution">
    <text evidence="1">The sequence shown here is derived from an EMBL/GenBank/DDBJ whole genome shotgun (WGS) entry which is preliminary data.</text>
</comment>